<dbReference type="GO" id="GO:0017111">
    <property type="term" value="F:ribonucleoside triphosphate phosphatase activity"/>
    <property type="evidence" value="ECO:0007669"/>
    <property type="project" value="UniProtKB-ARBA"/>
</dbReference>
<accession>A0A222G7C6</accession>
<dbReference type="RefSeq" id="WP_081150613.1">
    <property type="nucleotide sequence ID" value="NZ_CP020465.1"/>
</dbReference>
<sequence length="207" mass="22629">MSKPYQIAAQEIVDETIVTRSRFICYLQPCASAAEAKAFIKSLQVLHPQANHHCYAFIAGRPENSQLYGFSDDGEPSGTAGKPMLTMLMGSNIGEICAVVVRYFGGTKLGPGGLQRAYGGSVKQALAILPTKLKIPMVRKTLACQYTQVNDVLYFIGQIGGEIIQQDYNENVVLTLALPDEKLDLFQQQIQTMSAGQLTLQPITNKQ</sequence>
<keyword evidence="5" id="KW-1185">Reference proteome</keyword>
<dbReference type="InterPro" id="IPR035647">
    <property type="entry name" value="EFG_III/V"/>
</dbReference>
<evidence type="ECO:0000259" key="3">
    <source>
        <dbReference type="Pfam" id="PF09186"/>
    </source>
</evidence>
<evidence type="ECO:0000313" key="4">
    <source>
        <dbReference type="EMBL" id="ASP47711.1"/>
    </source>
</evidence>
<dbReference type="Gene3D" id="3.30.230.30">
    <property type="entry name" value="Impact, N-terminal domain"/>
    <property type="match status" value="1"/>
</dbReference>
<dbReference type="SUPFAM" id="SSF54980">
    <property type="entry name" value="EF-G C-terminal domain-like"/>
    <property type="match status" value="1"/>
</dbReference>
<dbReference type="GO" id="GO:0005737">
    <property type="term" value="C:cytoplasm"/>
    <property type="evidence" value="ECO:0007669"/>
    <property type="project" value="TreeGrafter"/>
</dbReference>
<dbReference type="AlphaFoldDB" id="A0A222G7C6"/>
<organism evidence="4 5">
    <name type="scientific">Cognaticolwellia beringensis</name>
    <dbReference type="NCBI Taxonomy" id="1967665"/>
    <lineage>
        <taxon>Bacteria</taxon>
        <taxon>Pseudomonadati</taxon>
        <taxon>Pseudomonadota</taxon>
        <taxon>Gammaproteobacteria</taxon>
        <taxon>Alteromonadales</taxon>
        <taxon>Colwelliaceae</taxon>
        <taxon>Cognaticolwellia</taxon>
    </lineage>
</organism>
<dbReference type="EMBL" id="CP020465">
    <property type="protein sequence ID" value="ASP47711.1"/>
    <property type="molecule type" value="Genomic_DNA"/>
</dbReference>
<dbReference type="InterPro" id="IPR023582">
    <property type="entry name" value="Impact"/>
</dbReference>
<dbReference type="GO" id="GO:0043168">
    <property type="term" value="F:anion binding"/>
    <property type="evidence" value="ECO:0007669"/>
    <property type="project" value="UniProtKB-ARBA"/>
</dbReference>
<reference evidence="4 5" key="1">
    <citation type="submission" date="2017-08" db="EMBL/GenBank/DDBJ databases">
        <title>Complete genome of Colwellia sp. NB097-1, a psychrophile bacterium ioslated from Bering Sea.</title>
        <authorList>
            <person name="Chen X."/>
        </authorList>
    </citation>
    <scope>NUCLEOTIDE SEQUENCE [LARGE SCALE GENOMIC DNA]</scope>
    <source>
        <strain evidence="4 5">NB097-1</strain>
    </source>
</reference>
<dbReference type="GO" id="GO:0032561">
    <property type="term" value="F:guanyl ribonucleotide binding"/>
    <property type="evidence" value="ECO:0007669"/>
    <property type="project" value="UniProtKB-ARBA"/>
</dbReference>
<dbReference type="NCBIfam" id="TIGR00257">
    <property type="entry name" value="IMPACT_YIGZ"/>
    <property type="match status" value="1"/>
</dbReference>
<name>A0A222G7C6_9GAMM</name>
<dbReference type="InterPro" id="IPR020569">
    <property type="entry name" value="UPF0029_Impact_CS"/>
</dbReference>
<dbReference type="OrthoDB" id="9813771at2"/>
<feature type="domain" description="Impact N-terminal" evidence="2">
    <location>
        <begin position="20"/>
        <end position="126"/>
    </location>
</feature>
<dbReference type="Pfam" id="PF01205">
    <property type="entry name" value="Impact_N"/>
    <property type="match status" value="1"/>
</dbReference>
<dbReference type="Gene3D" id="3.30.70.240">
    <property type="match status" value="1"/>
</dbReference>
<dbReference type="PANTHER" id="PTHR16301:SF20">
    <property type="entry name" value="IMPACT FAMILY MEMBER YIGZ"/>
    <property type="match status" value="1"/>
</dbReference>
<dbReference type="InterPro" id="IPR036956">
    <property type="entry name" value="Impact_N_sf"/>
</dbReference>
<dbReference type="KEGG" id="cber:B5D82_08075"/>
<dbReference type="InterPro" id="IPR015269">
    <property type="entry name" value="UPF0029_Impact_C"/>
</dbReference>
<dbReference type="InterPro" id="IPR020568">
    <property type="entry name" value="Ribosomal_Su5_D2-typ_SF"/>
</dbReference>
<protein>
    <submittedName>
        <fullName evidence="4">YigZ family protein</fullName>
    </submittedName>
</protein>
<dbReference type="InterPro" id="IPR001498">
    <property type="entry name" value="Impact_N"/>
</dbReference>
<comment type="similarity">
    <text evidence="1">Belongs to the IMPACT family.</text>
</comment>
<evidence type="ECO:0000259" key="2">
    <source>
        <dbReference type="Pfam" id="PF01205"/>
    </source>
</evidence>
<feature type="domain" description="UPF0029" evidence="3">
    <location>
        <begin position="142"/>
        <end position="197"/>
    </location>
</feature>
<dbReference type="Pfam" id="PF09186">
    <property type="entry name" value="DUF1949"/>
    <property type="match status" value="1"/>
</dbReference>
<evidence type="ECO:0000313" key="5">
    <source>
        <dbReference type="Proteomes" id="UP000202259"/>
    </source>
</evidence>
<proteinExistence type="inferred from homology"/>
<dbReference type="InterPro" id="IPR015796">
    <property type="entry name" value="Impact_YigZ-like"/>
</dbReference>
<dbReference type="SUPFAM" id="SSF54211">
    <property type="entry name" value="Ribosomal protein S5 domain 2-like"/>
    <property type="match status" value="1"/>
</dbReference>
<dbReference type="GO" id="GO:0006446">
    <property type="term" value="P:regulation of translational initiation"/>
    <property type="evidence" value="ECO:0007669"/>
    <property type="project" value="TreeGrafter"/>
</dbReference>
<dbReference type="PROSITE" id="PS00910">
    <property type="entry name" value="UPF0029"/>
    <property type="match status" value="1"/>
</dbReference>
<gene>
    <name evidence="4" type="ORF">B5D82_08075</name>
</gene>
<dbReference type="Proteomes" id="UP000202259">
    <property type="component" value="Chromosome"/>
</dbReference>
<dbReference type="PANTHER" id="PTHR16301">
    <property type="entry name" value="IMPACT-RELATED"/>
    <property type="match status" value="1"/>
</dbReference>
<evidence type="ECO:0000256" key="1">
    <source>
        <dbReference type="ARBA" id="ARBA00007665"/>
    </source>
</evidence>